<dbReference type="EMBL" id="QZWG01000006">
    <property type="protein sequence ID" value="RZC06213.1"/>
    <property type="molecule type" value="Genomic_DNA"/>
</dbReference>
<dbReference type="Proteomes" id="UP000289340">
    <property type="component" value="Chromosome 6"/>
</dbReference>
<comment type="caution">
    <text evidence="1">The sequence shown here is derived from an EMBL/GenBank/DDBJ whole genome shotgun (WGS) entry which is preliminary data.</text>
</comment>
<dbReference type="PANTHER" id="PTHR35716:SF1">
    <property type="entry name" value="OS05G0574700 PROTEIN"/>
    <property type="match status" value="1"/>
</dbReference>
<name>A0A445K5X3_GLYSO</name>
<evidence type="ECO:0000313" key="1">
    <source>
        <dbReference type="EMBL" id="RZC06213.1"/>
    </source>
</evidence>
<gene>
    <name evidence="1" type="ORF">D0Y65_013985</name>
</gene>
<reference evidence="1 2" key="1">
    <citation type="submission" date="2018-09" db="EMBL/GenBank/DDBJ databases">
        <title>A high-quality reference genome of wild soybean provides a powerful tool to mine soybean genomes.</title>
        <authorList>
            <person name="Xie M."/>
            <person name="Chung C.Y.L."/>
            <person name="Li M.-W."/>
            <person name="Wong F.-L."/>
            <person name="Chan T.-F."/>
            <person name="Lam H.-M."/>
        </authorList>
    </citation>
    <scope>NUCLEOTIDE SEQUENCE [LARGE SCALE GENOMIC DNA]</scope>
    <source>
        <strain evidence="2">cv. W05</strain>
        <tissue evidence="1">Hypocotyl of etiolated seedlings</tissue>
    </source>
</reference>
<accession>A0A445K5X3</accession>
<dbReference type="AlphaFoldDB" id="A0A445K5X3"/>
<sequence length="182" mass="21592">MSFGSSLLSHSHTLQFLSNRNRTSRFKATAEVPDFLSADWFESRKKRPFGPRLDLEALKYNDQPRPDYGIEVMYRFAGFDPFERSPYFGPFFDLGQFERFRRIFHHSTYRVLLGHKERKIMSTLFVEENKYKQRVWIRGSRPEEEEIFQFTMAQKVGGCWDGYWLTESLLHDTDTFAGGLAY</sequence>
<dbReference type="PANTHER" id="PTHR35716">
    <property type="entry name" value="OS05G0574700 PROTEIN-RELATED"/>
    <property type="match status" value="1"/>
</dbReference>
<evidence type="ECO:0000313" key="2">
    <source>
        <dbReference type="Proteomes" id="UP000289340"/>
    </source>
</evidence>
<proteinExistence type="predicted"/>
<keyword evidence="2" id="KW-1185">Reference proteome</keyword>
<organism evidence="1 2">
    <name type="scientific">Glycine soja</name>
    <name type="common">Wild soybean</name>
    <dbReference type="NCBI Taxonomy" id="3848"/>
    <lineage>
        <taxon>Eukaryota</taxon>
        <taxon>Viridiplantae</taxon>
        <taxon>Streptophyta</taxon>
        <taxon>Embryophyta</taxon>
        <taxon>Tracheophyta</taxon>
        <taxon>Spermatophyta</taxon>
        <taxon>Magnoliopsida</taxon>
        <taxon>eudicotyledons</taxon>
        <taxon>Gunneridae</taxon>
        <taxon>Pentapetalae</taxon>
        <taxon>rosids</taxon>
        <taxon>fabids</taxon>
        <taxon>Fabales</taxon>
        <taxon>Fabaceae</taxon>
        <taxon>Papilionoideae</taxon>
        <taxon>50 kb inversion clade</taxon>
        <taxon>NPAAA clade</taxon>
        <taxon>indigoferoid/millettioid clade</taxon>
        <taxon>Phaseoleae</taxon>
        <taxon>Glycine</taxon>
        <taxon>Glycine subgen. Soja</taxon>
    </lineage>
</organism>
<protein>
    <submittedName>
        <fullName evidence="1">Uncharacterized protein</fullName>
    </submittedName>
</protein>